<evidence type="ECO:0000256" key="1">
    <source>
        <dbReference type="ARBA" id="ARBA00022723"/>
    </source>
</evidence>
<dbReference type="AlphaFoldDB" id="A0A6J6NK29"/>
<evidence type="ECO:0000313" key="3">
    <source>
        <dbReference type="EMBL" id="CAB4685298.1"/>
    </source>
</evidence>
<dbReference type="FunFam" id="3.60.15.10:FF:000030">
    <property type="entry name" value="Metallo-beta-lactamase family protein"/>
    <property type="match status" value="1"/>
</dbReference>
<feature type="domain" description="Rhodanese" evidence="2">
    <location>
        <begin position="268"/>
        <end position="351"/>
    </location>
</feature>
<dbReference type="GO" id="GO:0046872">
    <property type="term" value="F:metal ion binding"/>
    <property type="evidence" value="ECO:0007669"/>
    <property type="project" value="UniProtKB-KW"/>
</dbReference>
<reference evidence="3" key="1">
    <citation type="submission" date="2020-05" db="EMBL/GenBank/DDBJ databases">
        <authorList>
            <person name="Chiriac C."/>
            <person name="Salcher M."/>
            <person name="Ghai R."/>
            <person name="Kavagutti S V."/>
        </authorList>
    </citation>
    <scope>NUCLEOTIDE SEQUENCE</scope>
</reference>
<organism evidence="3">
    <name type="scientific">freshwater metagenome</name>
    <dbReference type="NCBI Taxonomy" id="449393"/>
    <lineage>
        <taxon>unclassified sequences</taxon>
        <taxon>metagenomes</taxon>
        <taxon>ecological metagenomes</taxon>
    </lineage>
</organism>
<dbReference type="InterPro" id="IPR044528">
    <property type="entry name" value="POD-like_MBL-fold"/>
</dbReference>
<gene>
    <name evidence="3" type="ORF">UFOPK2334_01425</name>
</gene>
<dbReference type="SMART" id="SM00849">
    <property type="entry name" value="Lactamase_B"/>
    <property type="match status" value="1"/>
</dbReference>
<proteinExistence type="predicted"/>
<dbReference type="InterPro" id="IPR051682">
    <property type="entry name" value="Mito_Persulfide_Diox"/>
</dbReference>
<dbReference type="Pfam" id="PF00581">
    <property type="entry name" value="Rhodanese"/>
    <property type="match status" value="2"/>
</dbReference>
<dbReference type="CDD" id="cd07724">
    <property type="entry name" value="POD-like_MBL-fold"/>
    <property type="match status" value="1"/>
</dbReference>
<dbReference type="Gene3D" id="3.40.250.10">
    <property type="entry name" value="Rhodanese-like domain"/>
    <property type="match status" value="2"/>
</dbReference>
<dbReference type="PANTHER" id="PTHR43084">
    <property type="entry name" value="PERSULFIDE DIOXYGENASE ETHE1"/>
    <property type="match status" value="1"/>
</dbReference>
<sequence>MIFEQFYLECLSHASYLVGDQTTGHAVVVDPQRDIAQYLDRARELNLTITHVLETHFHADFLSGHLELAKATGAKICYGAKAKPQFAAHLLADGERIVLGEVVIETRLTPGHTPESASFVVYEHDGDAVPYGVLTGDTLFIGDVGRPDLLVSVGKTADELGHMLFASIQNKLLTLPDPTRVFPAHGAGSACGKNLSTETSSTMGEQRRNNYALQFTNADLFVAAVTEGQPEAPGYFIYDAVLNQKNRETLDEHVSPTALTITQLLDARDRGLQIIDTRESQFFAAGHLHGSVNVGLAGRYAEYAGSVIRPDEDIVIITDAGMELEAKVRLARIGYDRVVGSFIADNLADVPSEVGRASRLTAQEFAQRRQEVDDLQVVDVRGDGEYAINHLPDASNIPVSQLRKRLTELNPLVPTVVYCAGGYRSSIAASVLRANGFRDVSDVLGGFEAILQVQN</sequence>
<keyword evidence="1" id="KW-0479">Metal-binding</keyword>
<dbReference type="PANTHER" id="PTHR43084:SF1">
    <property type="entry name" value="PERSULFIDE DIOXYGENASE ETHE1, MITOCHONDRIAL"/>
    <property type="match status" value="1"/>
</dbReference>
<dbReference type="EMBL" id="CAEZXA010000167">
    <property type="protein sequence ID" value="CAB4685298.1"/>
    <property type="molecule type" value="Genomic_DNA"/>
</dbReference>
<name>A0A6J6NK29_9ZZZZ</name>
<dbReference type="PROSITE" id="PS50206">
    <property type="entry name" value="RHODANESE_3"/>
    <property type="match status" value="2"/>
</dbReference>
<dbReference type="Pfam" id="PF00753">
    <property type="entry name" value="Lactamase_B"/>
    <property type="match status" value="1"/>
</dbReference>
<dbReference type="InterPro" id="IPR036873">
    <property type="entry name" value="Rhodanese-like_dom_sf"/>
</dbReference>
<dbReference type="InterPro" id="IPR001763">
    <property type="entry name" value="Rhodanese-like_dom"/>
</dbReference>
<dbReference type="Gene3D" id="3.60.15.10">
    <property type="entry name" value="Ribonuclease Z/Hydroxyacylglutathione hydrolase-like"/>
    <property type="match status" value="1"/>
</dbReference>
<protein>
    <submittedName>
        <fullName evidence="3">Unannotated protein</fullName>
    </submittedName>
</protein>
<dbReference type="GO" id="GO:0050313">
    <property type="term" value="F:sulfur dioxygenase activity"/>
    <property type="evidence" value="ECO:0007669"/>
    <property type="project" value="InterPro"/>
</dbReference>
<dbReference type="InterPro" id="IPR001279">
    <property type="entry name" value="Metallo-B-lactamas"/>
</dbReference>
<feature type="domain" description="Rhodanese" evidence="2">
    <location>
        <begin position="371"/>
        <end position="455"/>
    </location>
</feature>
<dbReference type="GO" id="GO:0006749">
    <property type="term" value="P:glutathione metabolic process"/>
    <property type="evidence" value="ECO:0007669"/>
    <property type="project" value="InterPro"/>
</dbReference>
<evidence type="ECO:0000259" key="2">
    <source>
        <dbReference type="PROSITE" id="PS50206"/>
    </source>
</evidence>
<dbReference type="InterPro" id="IPR036866">
    <property type="entry name" value="RibonucZ/Hydroxyglut_hydro"/>
</dbReference>
<dbReference type="SUPFAM" id="SSF52821">
    <property type="entry name" value="Rhodanese/Cell cycle control phosphatase"/>
    <property type="match status" value="2"/>
</dbReference>
<accession>A0A6J6NK29</accession>
<dbReference type="SMART" id="SM00450">
    <property type="entry name" value="RHOD"/>
    <property type="match status" value="2"/>
</dbReference>
<dbReference type="GO" id="GO:0070813">
    <property type="term" value="P:hydrogen sulfide metabolic process"/>
    <property type="evidence" value="ECO:0007669"/>
    <property type="project" value="TreeGrafter"/>
</dbReference>
<dbReference type="SUPFAM" id="SSF56281">
    <property type="entry name" value="Metallo-hydrolase/oxidoreductase"/>
    <property type="match status" value="1"/>
</dbReference>
<dbReference type="CDD" id="cd00158">
    <property type="entry name" value="RHOD"/>
    <property type="match status" value="1"/>
</dbReference>